<dbReference type="RefSeq" id="WP_230079422.1">
    <property type="nucleotide sequence ID" value="NZ_LHUJ01000337.1"/>
</dbReference>
<evidence type="ECO:0000313" key="7">
    <source>
        <dbReference type="Proteomes" id="UP000036790"/>
    </source>
</evidence>
<dbReference type="Pfam" id="PF13193">
    <property type="entry name" value="AMP-binding_C"/>
    <property type="match status" value="1"/>
</dbReference>
<protein>
    <recommendedName>
        <fullName evidence="5">Carrier domain-containing protein</fullName>
    </recommendedName>
</protein>
<feature type="non-terminal residue" evidence="6">
    <location>
        <position position="1"/>
    </location>
</feature>
<dbReference type="InterPro" id="IPR023213">
    <property type="entry name" value="CAT-like_dom_sf"/>
</dbReference>
<reference evidence="6 7" key="2">
    <citation type="submission" date="2015-09" db="EMBL/GenBank/DDBJ databases">
        <title>Draft genome sequence of Xanthomonas oryzae pv. USA str. X11-5A.</title>
        <authorList>
            <person name="Knight B.M."/>
            <person name="Roberts D.P."/>
            <person name="Lin D."/>
            <person name="Hari K."/>
            <person name="Fletcher J."/>
            <person name="Melcher U."/>
            <person name="Blagden T."/>
            <person name="Winegar R.A."/>
        </authorList>
    </citation>
    <scope>NUCLEOTIDE SEQUENCE [LARGE SCALE GENOMIC DNA]</scope>
    <source>
        <strain evidence="6 7">X11-5A</strain>
    </source>
</reference>
<dbReference type="Gene3D" id="3.30.559.30">
    <property type="entry name" value="Nonribosomal peptide synthetase, condensation domain"/>
    <property type="match status" value="1"/>
</dbReference>
<dbReference type="GO" id="GO:0044550">
    <property type="term" value="P:secondary metabolite biosynthetic process"/>
    <property type="evidence" value="ECO:0007669"/>
    <property type="project" value="TreeGrafter"/>
</dbReference>
<sequence length="723" mass="78668">MDGAVEYLGRNDEQIKLRGVRIELGEIAAALRACDGVREAVVIARDDAGEKRLIAYLVGDAAHLAAEALRTQLAARLPEVMLPSAYVWLDTLPLTANGKLDRRALPAPDTDALAVQAYVAPEGELEILLARLWSELLSVERIGRHDSFFALGGHSLLAITLIERLRRHGWQLDVRALFNSPTLSGLTSTLTSVSAVVVPPNRLRPDCTRISPELLPLVHLSQSEIDAVVDSVDGGVANVQDIYPLAPLQEGLLFHHLASSEGDAYLNISVLAFANRAQLDAFVTALEAVIARHDILRTGIVWRDVSAPVQVVWRHAPLPLHELTIDEPDVLAALRLRMDPGSYRLDISRAPLIHAHAVEDPEEARWLLGLQTHHLVIDHTTLELLVAEVHVHLQGSQDQLPAPLPFRNFVAQAKLGVSDDEHRAFFTRQLGDLDTAAAPFGLQDAQSNEASIEQANRRLPVALCRALRLRARRLDVSPASVFHLACALVLAQASGQDDVIFGTALFGRMHAGNGADRVLGMFLNTLPIRLRRDGRGVADAVRQTQQQLAQLLHHEHAPLALAQRCSGIAAPTPLFTSLFNYRYAGGGAVQAPVETDRQGLELQAVVLQERTHYPLTLSVDDIAADGGFAVDVQADQRIGAGRVADMLLHALQVLLQALEQAPDTALHALDLLPVDERTRLQRFNATDADLGGSGYLHRAIEAQARRMPQAVALVQGACELSYA</sequence>
<organism evidence="6 7">
    <name type="scientific">Xanthomonas oryzae</name>
    <dbReference type="NCBI Taxonomy" id="347"/>
    <lineage>
        <taxon>Bacteria</taxon>
        <taxon>Pseudomonadati</taxon>
        <taxon>Pseudomonadota</taxon>
        <taxon>Gammaproteobacteria</taxon>
        <taxon>Lysobacterales</taxon>
        <taxon>Lysobacteraceae</taxon>
        <taxon>Xanthomonas</taxon>
    </lineage>
</organism>
<evidence type="ECO:0000259" key="5">
    <source>
        <dbReference type="PROSITE" id="PS50075"/>
    </source>
</evidence>
<evidence type="ECO:0000256" key="3">
    <source>
        <dbReference type="ARBA" id="ARBA00022450"/>
    </source>
</evidence>
<dbReference type="Proteomes" id="UP000036790">
    <property type="component" value="Unassembled WGS sequence"/>
</dbReference>
<dbReference type="PROSITE" id="PS50075">
    <property type="entry name" value="CARRIER"/>
    <property type="match status" value="1"/>
</dbReference>
<dbReference type="PANTHER" id="PTHR45527">
    <property type="entry name" value="NONRIBOSOMAL PEPTIDE SYNTHETASE"/>
    <property type="match status" value="1"/>
</dbReference>
<dbReference type="SUPFAM" id="SSF56801">
    <property type="entry name" value="Acetyl-CoA synthetase-like"/>
    <property type="match status" value="1"/>
</dbReference>
<comment type="cofactor">
    <cofactor evidence="1">
        <name>pantetheine 4'-phosphate</name>
        <dbReference type="ChEBI" id="CHEBI:47942"/>
    </cofactor>
</comment>
<gene>
    <name evidence="6" type="ORF">ADT25_19925</name>
</gene>
<dbReference type="GO" id="GO:0043041">
    <property type="term" value="P:amino acid activation for nonribosomal peptide biosynthetic process"/>
    <property type="evidence" value="ECO:0007669"/>
    <property type="project" value="TreeGrafter"/>
</dbReference>
<proteinExistence type="inferred from homology"/>
<dbReference type="GO" id="GO:0005737">
    <property type="term" value="C:cytoplasm"/>
    <property type="evidence" value="ECO:0007669"/>
    <property type="project" value="TreeGrafter"/>
</dbReference>
<dbReference type="Gene3D" id="3.30.559.10">
    <property type="entry name" value="Chloramphenicol acetyltransferase-like domain"/>
    <property type="match status" value="1"/>
</dbReference>
<dbReference type="FunFam" id="1.10.1200.10:FF:000005">
    <property type="entry name" value="Nonribosomal peptide synthetase 1"/>
    <property type="match status" value="1"/>
</dbReference>
<dbReference type="InterPro" id="IPR009081">
    <property type="entry name" value="PP-bd_ACP"/>
</dbReference>
<dbReference type="SUPFAM" id="SSF52777">
    <property type="entry name" value="CoA-dependent acyltransferases"/>
    <property type="match status" value="2"/>
</dbReference>
<dbReference type="InterPro" id="IPR025110">
    <property type="entry name" value="AMP-bd_C"/>
</dbReference>
<keyword evidence="4" id="KW-0597">Phosphoprotein</keyword>
<dbReference type="PANTHER" id="PTHR45527:SF1">
    <property type="entry name" value="FATTY ACID SYNTHASE"/>
    <property type="match status" value="1"/>
</dbReference>
<dbReference type="InterPro" id="IPR045851">
    <property type="entry name" value="AMP-bd_C_sf"/>
</dbReference>
<dbReference type="Pfam" id="PF00550">
    <property type="entry name" value="PP-binding"/>
    <property type="match status" value="1"/>
</dbReference>
<dbReference type="InterPro" id="IPR001242">
    <property type="entry name" value="Condensation_dom"/>
</dbReference>
<dbReference type="InterPro" id="IPR036736">
    <property type="entry name" value="ACP-like_sf"/>
</dbReference>
<evidence type="ECO:0000256" key="4">
    <source>
        <dbReference type="ARBA" id="ARBA00022553"/>
    </source>
</evidence>
<dbReference type="EMBL" id="LHUJ01000337">
    <property type="protein sequence ID" value="KOR40219.1"/>
    <property type="molecule type" value="Genomic_DNA"/>
</dbReference>
<name>A0AAP1EXM4_9XANT</name>
<dbReference type="Gene3D" id="1.10.1200.10">
    <property type="entry name" value="ACP-like"/>
    <property type="match status" value="1"/>
</dbReference>
<keyword evidence="3" id="KW-0596">Phosphopantetheine</keyword>
<dbReference type="CDD" id="cd19544">
    <property type="entry name" value="E-C_NRPS"/>
    <property type="match status" value="1"/>
</dbReference>
<evidence type="ECO:0000313" key="6">
    <source>
        <dbReference type="EMBL" id="KOR40219.1"/>
    </source>
</evidence>
<evidence type="ECO:0000256" key="2">
    <source>
        <dbReference type="ARBA" id="ARBA00006432"/>
    </source>
</evidence>
<feature type="non-terminal residue" evidence="6">
    <location>
        <position position="723"/>
    </location>
</feature>
<evidence type="ECO:0000256" key="1">
    <source>
        <dbReference type="ARBA" id="ARBA00001957"/>
    </source>
</evidence>
<dbReference type="GO" id="GO:0031177">
    <property type="term" value="F:phosphopantetheine binding"/>
    <property type="evidence" value="ECO:0007669"/>
    <property type="project" value="TreeGrafter"/>
</dbReference>
<comment type="caution">
    <text evidence="6">The sequence shown here is derived from an EMBL/GenBank/DDBJ whole genome shotgun (WGS) entry which is preliminary data.</text>
</comment>
<dbReference type="Pfam" id="PF00668">
    <property type="entry name" value="Condensation"/>
    <property type="match status" value="1"/>
</dbReference>
<dbReference type="FunFam" id="3.30.300.30:FF:000010">
    <property type="entry name" value="Enterobactin synthetase component F"/>
    <property type="match status" value="1"/>
</dbReference>
<dbReference type="Gene3D" id="3.30.300.30">
    <property type="match status" value="1"/>
</dbReference>
<dbReference type="GO" id="GO:0003824">
    <property type="term" value="F:catalytic activity"/>
    <property type="evidence" value="ECO:0007669"/>
    <property type="project" value="InterPro"/>
</dbReference>
<comment type="similarity">
    <text evidence="2">Belongs to the ATP-dependent AMP-binding enzyme family.</text>
</comment>
<dbReference type="AlphaFoldDB" id="A0AAP1EXM4"/>
<dbReference type="InterPro" id="IPR006162">
    <property type="entry name" value="Ppantetheine_attach_site"/>
</dbReference>
<dbReference type="SUPFAM" id="SSF47336">
    <property type="entry name" value="ACP-like"/>
    <property type="match status" value="1"/>
</dbReference>
<dbReference type="PROSITE" id="PS00012">
    <property type="entry name" value="PHOSPHOPANTETHEINE"/>
    <property type="match status" value="1"/>
</dbReference>
<accession>A0AAP1EXM4</accession>
<feature type="domain" description="Carrier" evidence="5">
    <location>
        <begin position="120"/>
        <end position="194"/>
    </location>
</feature>
<reference evidence="6 7" key="1">
    <citation type="submission" date="2015-07" db="EMBL/GenBank/DDBJ databases">
        <authorList>
            <consortium name="Consortium for Microbial Forensics and Genomics (microFORGE)"/>
            <person name="Knight B.M."/>
            <person name="Roberts D.P."/>
            <person name="Lin D."/>
            <person name="Hari K."/>
            <person name="Fletcher J."/>
            <person name="Melcher U."/>
            <person name="Blagden T."/>
            <person name="Winegar R.A."/>
        </authorList>
    </citation>
    <scope>NUCLEOTIDE SEQUENCE [LARGE SCALE GENOMIC DNA]</scope>
    <source>
        <strain evidence="6 7">X11-5A</strain>
    </source>
</reference>